<feature type="transmembrane region" description="Helical" evidence="1">
    <location>
        <begin position="86"/>
        <end position="105"/>
    </location>
</feature>
<dbReference type="RefSeq" id="WP_372449381.1">
    <property type="nucleotide sequence ID" value="NZ_BMRU01000056.1"/>
</dbReference>
<dbReference type="Proteomes" id="UP000660554">
    <property type="component" value="Unassembled WGS sequence"/>
</dbReference>
<proteinExistence type="predicted"/>
<accession>A0ABQ3NMY4</accession>
<keyword evidence="1" id="KW-1133">Transmembrane helix</keyword>
<evidence type="ECO:0000313" key="3">
    <source>
        <dbReference type="Proteomes" id="UP000660554"/>
    </source>
</evidence>
<comment type="caution">
    <text evidence="2">The sequence shown here is derived from an EMBL/GenBank/DDBJ whole genome shotgun (WGS) entry which is preliminary data.</text>
</comment>
<reference evidence="3" key="1">
    <citation type="submission" date="2020-09" db="EMBL/GenBank/DDBJ databases">
        <title>Whole genome shotgun sequence of Streptomyces cinnamonensis NBRC 15873.</title>
        <authorList>
            <person name="Komaki H."/>
            <person name="Tamura T."/>
        </authorList>
    </citation>
    <scope>NUCLEOTIDE SEQUENCE [LARGE SCALE GENOMIC DNA]</scope>
    <source>
        <strain evidence="3">NBRC 15873</strain>
    </source>
</reference>
<evidence type="ECO:0008006" key="4">
    <source>
        <dbReference type="Google" id="ProtNLM"/>
    </source>
</evidence>
<keyword evidence="1" id="KW-0812">Transmembrane</keyword>
<sequence length="129" mass="13969">MALWFVGAALIHDVVLLPLYSVTERAAQAVCGTPGARDPVVRVSVNYVRVPAFVAGVLLLVRWPLILGRVDHFTAYTGLPADGFRARWLLITAALFAASAGVLLVRMRHGTRASRHAATAQARARKARK</sequence>
<feature type="transmembrane region" description="Helical" evidence="1">
    <location>
        <begin position="47"/>
        <end position="66"/>
    </location>
</feature>
<organism evidence="2 3">
    <name type="scientific">Streptomyces virginiae</name>
    <name type="common">Streptomyces cinnamonensis</name>
    <dbReference type="NCBI Taxonomy" id="1961"/>
    <lineage>
        <taxon>Bacteria</taxon>
        <taxon>Bacillati</taxon>
        <taxon>Actinomycetota</taxon>
        <taxon>Actinomycetes</taxon>
        <taxon>Kitasatosporales</taxon>
        <taxon>Streptomycetaceae</taxon>
        <taxon>Streptomyces</taxon>
    </lineage>
</organism>
<name>A0ABQ3NMY4_STRVG</name>
<keyword evidence="1" id="KW-0472">Membrane</keyword>
<evidence type="ECO:0000313" key="2">
    <source>
        <dbReference type="EMBL" id="GHI14140.1"/>
    </source>
</evidence>
<gene>
    <name evidence="2" type="ORF">Scinn_36030</name>
</gene>
<evidence type="ECO:0000256" key="1">
    <source>
        <dbReference type="SAM" id="Phobius"/>
    </source>
</evidence>
<dbReference type="GeneID" id="86952424"/>
<dbReference type="EMBL" id="BNDV01000008">
    <property type="protein sequence ID" value="GHI14140.1"/>
    <property type="molecule type" value="Genomic_DNA"/>
</dbReference>
<keyword evidence="3" id="KW-1185">Reference proteome</keyword>
<protein>
    <recommendedName>
        <fullName evidence="4">Lipoprotein</fullName>
    </recommendedName>
</protein>